<accession>A0A090JXU8</accession>
<dbReference type="GeneID" id="82849182"/>
<organism evidence="2">
    <name type="scientific">Methanobacterium formicicum</name>
    <dbReference type="NCBI Taxonomy" id="2162"/>
    <lineage>
        <taxon>Archaea</taxon>
        <taxon>Methanobacteriati</taxon>
        <taxon>Methanobacteriota</taxon>
        <taxon>Methanomada group</taxon>
        <taxon>Methanobacteria</taxon>
        <taxon>Methanobacteriales</taxon>
        <taxon>Methanobacteriaceae</taxon>
        <taxon>Methanobacterium</taxon>
    </lineage>
</organism>
<gene>
    <name evidence="2" type="ORF">DSM1535_2063</name>
</gene>
<name>A0A090JXU8_METFO</name>
<feature type="compositionally biased region" description="Basic and acidic residues" evidence="1">
    <location>
        <begin position="1"/>
        <end position="10"/>
    </location>
</feature>
<evidence type="ECO:0000313" key="2">
    <source>
        <dbReference type="EMBL" id="CEA14386.1"/>
    </source>
</evidence>
<proteinExistence type="predicted"/>
<dbReference type="PATRIC" id="fig|2162.9.peg.2129"/>
<dbReference type="KEGG" id="mfi:DSM1535_2063"/>
<evidence type="ECO:0000256" key="1">
    <source>
        <dbReference type="SAM" id="MobiDB-lite"/>
    </source>
</evidence>
<dbReference type="AlphaFoldDB" id="A0A090JXU8"/>
<dbReference type="RefSeq" id="WP_279845362.1">
    <property type="nucleotide sequence ID" value="NZ_CALCVY010000144.1"/>
</dbReference>
<feature type="region of interest" description="Disordered" evidence="1">
    <location>
        <begin position="1"/>
        <end position="25"/>
    </location>
</feature>
<feature type="compositionally biased region" description="Polar residues" evidence="1">
    <location>
        <begin position="11"/>
        <end position="25"/>
    </location>
</feature>
<sequence>MKRKLEKIDNINENSQSYQKSDCGINSSHYNELNGKSELFEALRD</sequence>
<reference evidence="2" key="1">
    <citation type="submission" date="2014-08" db="EMBL/GenBank/DDBJ databases">
        <authorList>
            <person name="Wibberg D."/>
        </authorList>
    </citation>
    <scope>NUCLEOTIDE SEQUENCE</scope>
</reference>
<dbReference type="EMBL" id="LN515531">
    <property type="protein sequence ID" value="CEA14386.1"/>
    <property type="molecule type" value="Genomic_DNA"/>
</dbReference>
<protein>
    <submittedName>
        <fullName evidence="2">Uncharacterized protein</fullName>
    </submittedName>
</protein>